<dbReference type="RefSeq" id="WP_086502273.1">
    <property type="nucleotide sequence ID" value="NZ_MSSV01000015.1"/>
</dbReference>
<organism evidence="1 3">
    <name type="scientific">Algoriphagus ratkowskyi</name>
    <dbReference type="NCBI Taxonomy" id="57028"/>
    <lineage>
        <taxon>Bacteria</taxon>
        <taxon>Pseudomonadati</taxon>
        <taxon>Bacteroidota</taxon>
        <taxon>Cytophagia</taxon>
        <taxon>Cytophagales</taxon>
        <taxon>Cyclobacteriaceae</taxon>
        <taxon>Algoriphagus</taxon>
    </lineage>
</organism>
<sequence length="78" mass="9293">METIKIKVSEKIRDKVLSLLQQFDKEDLQVIENELHFGFSEPELQNEYQKLNSGKTKTYSLEEADEILEETIKRYEIE</sequence>
<keyword evidence="4" id="KW-1185">Reference proteome</keyword>
<accession>A0A2W7R3S7</accession>
<protein>
    <recommendedName>
        <fullName evidence="5">Addiction module component</fullName>
    </recommendedName>
</protein>
<dbReference type="EMBL" id="QKZU01000011">
    <property type="protein sequence ID" value="PZX53866.1"/>
    <property type="molecule type" value="Genomic_DNA"/>
</dbReference>
<evidence type="ECO:0000313" key="3">
    <source>
        <dbReference type="Proteomes" id="UP000249115"/>
    </source>
</evidence>
<evidence type="ECO:0000313" key="2">
    <source>
        <dbReference type="EMBL" id="TXD76729.1"/>
    </source>
</evidence>
<name>A0A2W7R3S7_9BACT</name>
<dbReference type="Proteomes" id="UP000249115">
    <property type="component" value="Unassembled WGS sequence"/>
</dbReference>
<reference evidence="1 3" key="1">
    <citation type="submission" date="2018-06" db="EMBL/GenBank/DDBJ databases">
        <title>Genomic Encyclopedia of Archaeal and Bacterial Type Strains, Phase II (KMG-II): from individual species to whole genera.</title>
        <authorList>
            <person name="Goeker M."/>
        </authorList>
    </citation>
    <scope>NUCLEOTIDE SEQUENCE [LARGE SCALE GENOMIC DNA]</scope>
    <source>
        <strain evidence="1 3">DSM 22686</strain>
    </source>
</reference>
<evidence type="ECO:0000313" key="4">
    <source>
        <dbReference type="Proteomes" id="UP000321927"/>
    </source>
</evidence>
<evidence type="ECO:0008006" key="5">
    <source>
        <dbReference type="Google" id="ProtNLM"/>
    </source>
</evidence>
<gene>
    <name evidence="2" type="ORF">ESW18_15310</name>
    <name evidence="1" type="ORF">LV84_02974</name>
</gene>
<evidence type="ECO:0000313" key="1">
    <source>
        <dbReference type="EMBL" id="PZX53866.1"/>
    </source>
</evidence>
<reference evidence="2 4" key="2">
    <citation type="submission" date="2019-08" db="EMBL/GenBank/DDBJ databases">
        <title>Genome of Algoriphagus ratkowskyi IC026.</title>
        <authorList>
            <person name="Bowman J.P."/>
        </authorList>
    </citation>
    <scope>NUCLEOTIDE SEQUENCE [LARGE SCALE GENOMIC DNA]</scope>
    <source>
        <strain evidence="2 4">IC026</strain>
    </source>
</reference>
<proteinExistence type="predicted"/>
<dbReference type="OrthoDB" id="1448232at2"/>
<dbReference type="EMBL" id="VORV01000010">
    <property type="protein sequence ID" value="TXD76729.1"/>
    <property type="molecule type" value="Genomic_DNA"/>
</dbReference>
<dbReference type="Proteomes" id="UP000321927">
    <property type="component" value="Unassembled WGS sequence"/>
</dbReference>
<comment type="caution">
    <text evidence="1">The sequence shown here is derived from an EMBL/GenBank/DDBJ whole genome shotgun (WGS) entry which is preliminary data.</text>
</comment>
<dbReference type="AlphaFoldDB" id="A0A2W7R3S7"/>